<dbReference type="PANTHER" id="PTHR19303">
    <property type="entry name" value="TRANSPOSON"/>
    <property type="match status" value="1"/>
</dbReference>
<comment type="caution">
    <text evidence="2">The sequence shown here is derived from an EMBL/GenBank/DDBJ whole genome shotgun (WGS) entry which is preliminary data.</text>
</comment>
<gene>
    <name evidence="2" type="ORF">IM811_005629</name>
</gene>
<organism evidence="2 3">
    <name type="scientific">Bionectria ochroleuca</name>
    <name type="common">Gliocladium roseum</name>
    <dbReference type="NCBI Taxonomy" id="29856"/>
    <lineage>
        <taxon>Eukaryota</taxon>
        <taxon>Fungi</taxon>
        <taxon>Dikarya</taxon>
        <taxon>Ascomycota</taxon>
        <taxon>Pezizomycotina</taxon>
        <taxon>Sordariomycetes</taxon>
        <taxon>Hypocreomycetidae</taxon>
        <taxon>Hypocreales</taxon>
        <taxon>Bionectriaceae</taxon>
        <taxon>Clonostachys</taxon>
    </lineage>
</organism>
<dbReference type="InterPro" id="IPR004875">
    <property type="entry name" value="DDE_SF_endonuclease_dom"/>
</dbReference>
<dbReference type="EMBL" id="JADCTT010000015">
    <property type="protein sequence ID" value="KAF9744049.1"/>
    <property type="molecule type" value="Genomic_DNA"/>
</dbReference>
<dbReference type="GO" id="GO:0003677">
    <property type="term" value="F:DNA binding"/>
    <property type="evidence" value="ECO:0007669"/>
    <property type="project" value="TreeGrafter"/>
</dbReference>
<evidence type="ECO:0000313" key="2">
    <source>
        <dbReference type="EMBL" id="KAF9744049.1"/>
    </source>
</evidence>
<reference evidence="2" key="1">
    <citation type="submission" date="2020-10" db="EMBL/GenBank/DDBJ databases">
        <title>High-Quality Genome Resource of Clonostachys rosea strain S41 by Oxford Nanopore Long-Read Sequencing.</title>
        <authorList>
            <person name="Wang H."/>
        </authorList>
    </citation>
    <scope>NUCLEOTIDE SEQUENCE</scope>
    <source>
        <strain evidence="2">S41</strain>
    </source>
</reference>
<dbReference type="Proteomes" id="UP000616885">
    <property type="component" value="Unassembled WGS sequence"/>
</dbReference>
<proteinExistence type="predicted"/>
<sequence length="421" mass="48323">MTNRIGLHEASVPTRIDFLRVEGATADKVKEFFMLMHIPDICKIPPCNRWNMDEAGIMEGIGDNGLVLGSSRKNWAAQIQSGSRYWTSIIECISATGRHLKPLVIYKGKGVQQQWFPDELDHLKEWQFVASPKGWTSNSIALEWLRDVFIPSTKPVTPGWRLLIVDGHKSHETIEFMWECFKNKIWLLFLPSHSSHVLQPLDLSIFSILKRAYRLYLSQQQIHTDSSPIGKMTFLKCYHLARQAALTVSNILAGWKASGLWPVNVAVPLMSPYVVSPKFTFQTRPSTPPTTPVAGMKRKEIAITTPKGSHELRGLIRDFICEKEVDPTIRLLFRKICKGLDEQQIQLSISNTENTRLKESNKLLQPKKRRTVHPDPNKRFIKISNIIDARDRYKGQLDAEICAQELENYIFEELCFTWQLE</sequence>
<evidence type="ECO:0000259" key="1">
    <source>
        <dbReference type="Pfam" id="PF03184"/>
    </source>
</evidence>
<dbReference type="GO" id="GO:0005634">
    <property type="term" value="C:nucleus"/>
    <property type="evidence" value="ECO:0007669"/>
    <property type="project" value="TreeGrafter"/>
</dbReference>
<dbReference type="PANTHER" id="PTHR19303:SF74">
    <property type="entry name" value="POGO TRANSPOSABLE ELEMENT WITH KRAB DOMAIN"/>
    <property type="match status" value="1"/>
</dbReference>
<protein>
    <recommendedName>
        <fullName evidence="1">DDE-1 domain-containing protein</fullName>
    </recommendedName>
</protein>
<dbReference type="AlphaFoldDB" id="A0A8H7K6D6"/>
<dbReference type="Pfam" id="PF03184">
    <property type="entry name" value="DDE_1"/>
    <property type="match status" value="1"/>
</dbReference>
<dbReference type="InterPro" id="IPR050863">
    <property type="entry name" value="CenT-Element_Derived"/>
</dbReference>
<name>A0A8H7K6D6_BIOOC</name>
<evidence type="ECO:0000313" key="3">
    <source>
        <dbReference type="Proteomes" id="UP000616885"/>
    </source>
</evidence>
<accession>A0A8H7K6D6</accession>
<feature type="domain" description="DDE-1" evidence="1">
    <location>
        <begin position="84"/>
        <end position="255"/>
    </location>
</feature>